<dbReference type="PANTHER" id="PTHR22884">
    <property type="entry name" value="SET DOMAIN PROTEINS"/>
    <property type="match status" value="1"/>
</dbReference>
<name>A0A371BC85_9BRAD</name>
<evidence type="ECO:0000259" key="7">
    <source>
        <dbReference type="PROSITE" id="PS50280"/>
    </source>
</evidence>
<keyword evidence="4" id="KW-0808">Transferase</keyword>
<keyword evidence="3" id="KW-0489">Methyltransferase</keyword>
<keyword evidence="5" id="KW-0949">S-adenosyl-L-methionine</keyword>
<keyword evidence="2" id="KW-0158">Chromosome</keyword>
<dbReference type="Gene3D" id="2.170.270.10">
    <property type="entry name" value="SET domain"/>
    <property type="match status" value="1"/>
</dbReference>
<feature type="compositionally biased region" description="Basic residues" evidence="6">
    <location>
        <begin position="157"/>
        <end position="181"/>
    </location>
</feature>
<dbReference type="PROSITE" id="PS50280">
    <property type="entry name" value="SET"/>
    <property type="match status" value="1"/>
</dbReference>
<proteinExistence type="predicted"/>
<keyword evidence="9" id="KW-1185">Reference proteome</keyword>
<dbReference type="OrthoDB" id="9790349at2"/>
<dbReference type="GO" id="GO:0008168">
    <property type="term" value="F:methyltransferase activity"/>
    <property type="evidence" value="ECO:0007669"/>
    <property type="project" value="UniProtKB-KW"/>
</dbReference>
<dbReference type="Pfam" id="PF00856">
    <property type="entry name" value="SET"/>
    <property type="match status" value="1"/>
</dbReference>
<comment type="caution">
    <text evidence="8">The sequence shown here is derived from an EMBL/GenBank/DDBJ whole genome shotgun (WGS) entry which is preliminary data.</text>
</comment>
<evidence type="ECO:0000256" key="5">
    <source>
        <dbReference type="ARBA" id="ARBA00022691"/>
    </source>
</evidence>
<dbReference type="GO" id="GO:0032259">
    <property type="term" value="P:methylation"/>
    <property type="evidence" value="ECO:0007669"/>
    <property type="project" value="UniProtKB-KW"/>
</dbReference>
<evidence type="ECO:0000256" key="3">
    <source>
        <dbReference type="ARBA" id="ARBA00022603"/>
    </source>
</evidence>
<dbReference type="SMART" id="SM00317">
    <property type="entry name" value="SET"/>
    <property type="match status" value="1"/>
</dbReference>
<dbReference type="InterPro" id="IPR046341">
    <property type="entry name" value="SET_dom_sf"/>
</dbReference>
<dbReference type="SUPFAM" id="SSF82199">
    <property type="entry name" value="SET domain"/>
    <property type="match status" value="1"/>
</dbReference>
<sequence>MAPRPFRLGRARTGLGIFATRPIKKRQTIAEYKGKMLGVEAAVKAEKSGNRYLYEVNSKWTIDGAKRGNIARYFNHSCNPNADTFIRGKRVFVRTIKNIEAGDEITYDYGRDYLKNVIGLENCQCSRCRKRRAKERAEARERSLRKKKRLAAATAKGKGKGVKKAAVRKSKKTVKSRKTKR</sequence>
<evidence type="ECO:0000256" key="2">
    <source>
        <dbReference type="ARBA" id="ARBA00022454"/>
    </source>
</evidence>
<dbReference type="Proteomes" id="UP000263993">
    <property type="component" value="Unassembled WGS sequence"/>
</dbReference>
<gene>
    <name evidence="8" type="ORF">DXH78_11940</name>
</gene>
<dbReference type="InterPro" id="IPR050777">
    <property type="entry name" value="SET2_Histone-Lys_MeTrsfase"/>
</dbReference>
<dbReference type="GO" id="GO:0005694">
    <property type="term" value="C:chromosome"/>
    <property type="evidence" value="ECO:0007669"/>
    <property type="project" value="UniProtKB-SubCell"/>
</dbReference>
<evidence type="ECO:0000313" key="8">
    <source>
        <dbReference type="EMBL" id="RDV05215.1"/>
    </source>
</evidence>
<dbReference type="AlphaFoldDB" id="A0A371BC85"/>
<evidence type="ECO:0000256" key="6">
    <source>
        <dbReference type="SAM" id="MobiDB-lite"/>
    </source>
</evidence>
<dbReference type="EMBL" id="QRGO01000001">
    <property type="protein sequence ID" value="RDV05215.1"/>
    <property type="molecule type" value="Genomic_DNA"/>
</dbReference>
<accession>A0A371BC85</accession>
<comment type="subcellular location">
    <subcellularLocation>
        <location evidence="1">Chromosome</location>
    </subcellularLocation>
</comment>
<dbReference type="InterPro" id="IPR001214">
    <property type="entry name" value="SET_dom"/>
</dbReference>
<evidence type="ECO:0000313" key="9">
    <source>
        <dbReference type="Proteomes" id="UP000263993"/>
    </source>
</evidence>
<dbReference type="RefSeq" id="WP_115517241.1">
    <property type="nucleotide sequence ID" value="NZ_QRGO01000001.1"/>
</dbReference>
<feature type="region of interest" description="Disordered" evidence="6">
    <location>
        <begin position="135"/>
        <end position="181"/>
    </location>
</feature>
<organism evidence="8 9">
    <name type="scientific">Undibacter mobilis</name>
    <dbReference type="NCBI Taxonomy" id="2292256"/>
    <lineage>
        <taxon>Bacteria</taxon>
        <taxon>Pseudomonadati</taxon>
        <taxon>Pseudomonadota</taxon>
        <taxon>Alphaproteobacteria</taxon>
        <taxon>Hyphomicrobiales</taxon>
        <taxon>Nitrobacteraceae</taxon>
        <taxon>Undibacter</taxon>
    </lineage>
</organism>
<evidence type="ECO:0000256" key="1">
    <source>
        <dbReference type="ARBA" id="ARBA00004286"/>
    </source>
</evidence>
<protein>
    <submittedName>
        <fullName evidence="8">SET domain-containing protein</fullName>
    </submittedName>
</protein>
<evidence type="ECO:0000256" key="4">
    <source>
        <dbReference type="ARBA" id="ARBA00022679"/>
    </source>
</evidence>
<reference evidence="9" key="1">
    <citation type="submission" date="2018-08" db="EMBL/GenBank/DDBJ databases">
        <authorList>
            <person name="Kim S.-J."/>
            <person name="Jung G.-Y."/>
        </authorList>
    </citation>
    <scope>NUCLEOTIDE SEQUENCE [LARGE SCALE GENOMIC DNA]</scope>
    <source>
        <strain evidence="9">GY_H</strain>
    </source>
</reference>
<feature type="domain" description="SET" evidence="7">
    <location>
        <begin position="6"/>
        <end position="110"/>
    </location>
</feature>